<name>A0AAD8Y7B3_9STRA</name>
<feature type="domain" description="Serine aminopeptidase S33" evidence="3">
    <location>
        <begin position="63"/>
        <end position="165"/>
    </location>
</feature>
<organism evidence="4 5">
    <name type="scientific">Skeletonema marinoi</name>
    <dbReference type="NCBI Taxonomy" id="267567"/>
    <lineage>
        <taxon>Eukaryota</taxon>
        <taxon>Sar</taxon>
        <taxon>Stramenopiles</taxon>
        <taxon>Ochrophyta</taxon>
        <taxon>Bacillariophyta</taxon>
        <taxon>Coscinodiscophyceae</taxon>
        <taxon>Thalassiosirophycidae</taxon>
        <taxon>Thalassiosirales</taxon>
        <taxon>Skeletonemataceae</taxon>
        <taxon>Skeletonema</taxon>
        <taxon>Skeletonema marinoi-dohrnii complex</taxon>
    </lineage>
</organism>
<comment type="similarity">
    <text evidence="1">Belongs to the peptidase S33 family.</text>
</comment>
<dbReference type="SUPFAM" id="SSF53474">
    <property type="entry name" value="alpha/beta-Hydrolases"/>
    <property type="match status" value="1"/>
</dbReference>
<sequence>MSLLAPRITAAASKQQRCVSTAGLSLYDRYHRSISSTSTPKLAYEIITDGKVSSSPHDIINQDKQTIVFLHGLLGNAKNLRTPAKKLTRQLPHLSALLLDVRGHGGSSGSQQHVQPHNFHSCVSDIFHTLTPLGLVGENSPTAICGHSLGGRIALQYTHTLQHQDHDIQTPQQTWILDSVPGKPDPSVHHVLKAISSIPLPIACKSSLTDTLMSEYKMNKAIAMWIASNLKGKNGEHDWVFDLDIANELVDNFADQDFDTMIHEITSGSSDGALDSTIQLVMAGRNKEWKEDVVSSLRSIPTFGHSFHMHKLENAGHWVHVDAVNELTQLMVDGLSNTRR</sequence>
<dbReference type="AlphaFoldDB" id="A0AAD8Y7B3"/>
<dbReference type="EMBL" id="JATAAI010000016">
    <property type="protein sequence ID" value="KAK1740041.1"/>
    <property type="molecule type" value="Genomic_DNA"/>
</dbReference>
<evidence type="ECO:0000313" key="4">
    <source>
        <dbReference type="EMBL" id="KAK1740041.1"/>
    </source>
</evidence>
<dbReference type="GO" id="GO:0016787">
    <property type="term" value="F:hydrolase activity"/>
    <property type="evidence" value="ECO:0007669"/>
    <property type="project" value="UniProtKB-KW"/>
</dbReference>
<dbReference type="PANTHER" id="PTHR43248:SF3">
    <property type="entry name" value="AB HYDROLASE-1 DOMAIN-CONTAINING PROTEIN"/>
    <property type="match status" value="1"/>
</dbReference>
<dbReference type="Pfam" id="PF12146">
    <property type="entry name" value="Hydrolase_4"/>
    <property type="match status" value="1"/>
</dbReference>
<dbReference type="InterPro" id="IPR022742">
    <property type="entry name" value="Hydrolase_4"/>
</dbReference>
<evidence type="ECO:0000256" key="1">
    <source>
        <dbReference type="ARBA" id="ARBA00010088"/>
    </source>
</evidence>
<comment type="caution">
    <text evidence="4">The sequence shown here is derived from an EMBL/GenBank/DDBJ whole genome shotgun (WGS) entry which is preliminary data.</text>
</comment>
<dbReference type="InterPro" id="IPR029058">
    <property type="entry name" value="AB_hydrolase_fold"/>
</dbReference>
<evidence type="ECO:0000313" key="5">
    <source>
        <dbReference type="Proteomes" id="UP001224775"/>
    </source>
</evidence>
<keyword evidence="5" id="KW-1185">Reference proteome</keyword>
<evidence type="ECO:0000259" key="3">
    <source>
        <dbReference type="Pfam" id="PF12146"/>
    </source>
</evidence>
<proteinExistence type="inferred from homology"/>
<protein>
    <submittedName>
        <fullName evidence="4">Alpha/beta hydrolase family protein</fullName>
    </submittedName>
</protein>
<dbReference type="Gene3D" id="3.40.50.1820">
    <property type="entry name" value="alpha/beta hydrolase"/>
    <property type="match status" value="1"/>
</dbReference>
<evidence type="ECO:0000256" key="2">
    <source>
        <dbReference type="ARBA" id="ARBA00022801"/>
    </source>
</evidence>
<dbReference type="Proteomes" id="UP001224775">
    <property type="component" value="Unassembled WGS sequence"/>
</dbReference>
<keyword evidence="2 4" id="KW-0378">Hydrolase</keyword>
<dbReference type="PANTHER" id="PTHR43248">
    <property type="entry name" value="2-SUCCINYL-6-HYDROXY-2,4-CYCLOHEXADIENE-1-CARBOXYLATE SYNTHASE"/>
    <property type="match status" value="1"/>
</dbReference>
<dbReference type="InterPro" id="IPR051601">
    <property type="entry name" value="Serine_prot/Carboxylest_S33"/>
</dbReference>
<reference evidence="4" key="1">
    <citation type="submission" date="2023-06" db="EMBL/GenBank/DDBJ databases">
        <title>Survivors Of The Sea: Transcriptome response of Skeletonema marinoi to long-term dormancy.</title>
        <authorList>
            <person name="Pinder M.I.M."/>
            <person name="Kourtchenko O."/>
            <person name="Robertson E.K."/>
            <person name="Larsson T."/>
            <person name="Maumus F."/>
            <person name="Osuna-Cruz C.M."/>
            <person name="Vancaester E."/>
            <person name="Stenow R."/>
            <person name="Vandepoele K."/>
            <person name="Ploug H."/>
            <person name="Bruchert V."/>
            <person name="Godhe A."/>
            <person name="Topel M."/>
        </authorList>
    </citation>
    <scope>NUCLEOTIDE SEQUENCE</scope>
    <source>
        <strain evidence="4">R05AC</strain>
    </source>
</reference>
<gene>
    <name evidence="4" type="ORF">QTG54_008991</name>
</gene>
<accession>A0AAD8Y7B3</accession>